<accession>A0A9P7DHD4</accession>
<name>A0A9P7DHD4_9AGAM</name>
<dbReference type="EMBL" id="JABBWE010000034">
    <property type="protein sequence ID" value="KAG1792757.1"/>
    <property type="molecule type" value="Genomic_DNA"/>
</dbReference>
<proteinExistence type="predicted"/>
<dbReference type="Proteomes" id="UP000719766">
    <property type="component" value="Unassembled WGS sequence"/>
</dbReference>
<dbReference type="Gene3D" id="2.80.10.50">
    <property type="match status" value="1"/>
</dbReference>
<sequence>MPVLHCACGVHTVTKSIELENRDYHRGIRTMCLDSDDYKNGLVNARFAIKKFYTPSHFEKHNSFICALTFATMTISGNLKTGTYTLRNASTNDFVVVQGPKTAALVTSNDGRAENAAWVLEKLSGHYDKYNIRNFAQNSYATVNTVQKRSAALTCGREVCPWSIRPTGYGTYVSVFHQLSLLRLI</sequence>
<evidence type="ECO:0000313" key="1">
    <source>
        <dbReference type="EMBL" id="KAG1792757.1"/>
    </source>
</evidence>
<organism evidence="1 2">
    <name type="scientific">Suillus plorans</name>
    <dbReference type="NCBI Taxonomy" id="116603"/>
    <lineage>
        <taxon>Eukaryota</taxon>
        <taxon>Fungi</taxon>
        <taxon>Dikarya</taxon>
        <taxon>Basidiomycota</taxon>
        <taxon>Agaricomycotina</taxon>
        <taxon>Agaricomycetes</taxon>
        <taxon>Agaricomycetidae</taxon>
        <taxon>Boletales</taxon>
        <taxon>Suillineae</taxon>
        <taxon>Suillaceae</taxon>
        <taxon>Suillus</taxon>
    </lineage>
</organism>
<dbReference type="AlphaFoldDB" id="A0A9P7DHD4"/>
<keyword evidence="2" id="KW-1185">Reference proteome</keyword>
<gene>
    <name evidence="1" type="ORF">HD556DRAFT_1377753</name>
</gene>
<reference evidence="1" key="1">
    <citation type="journal article" date="2020" name="New Phytol.">
        <title>Comparative genomics reveals dynamic genome evolution in host specialist ectomycorrhizal fungi.</title>
        <authorList>
            <person name="Lofgren L.A."/>
            <person name="Nguyen N.H."/>
            <person name="Vilgalys R."/>
            <person name="Ruytinx J."/>
            <person name="Liao H.L."/>
            <person name="Branco S."/>
            <person name="Kuo A."/>
            <person name="LaButti K."/>
            <person name="Lipzen A."/>
            <person name="Andreopoulos W."/>
            <person name="Pangilinan J."/>
            <person name="Riley R."/>
            <person name="Hundley H."/>
            <person name="Na H."/>
            <person name="Barry K."/>
            <person name="Grigoriev I.V."/>
            <person name="Stajich J.E."/>
            <person name="Kennedy P.G."/>
        </authorList>
    </citation>
    <scope>NUCLEOTIDE SEQUENCE</scope>
    <source>
        <strain evidence="1">S12</strain>
    </source>
</reference>
<dbReference type="GeneID" id="64596896"/>
<comment type="caution">
    <text evidence="1">The sequence shown here is derived from an EMBL/GenBank/DDBJ whole genome shotgun (WGS) entry which is preliminary data.</text>
</comment>
<protein>
    <submittedName>
        <fullName evidence="1">Uncharacterized protein</fullName>
    </submittedName>
</protein>
<dbReference type="OrthoDB" id="2674473at2759"/>
<dbReference type="RefSeq" id="XP_041159326.1">
    <property type="nucleotide sequence ID" value="XM_041303132.1"/>
</dbReference>
<evidence type="ECO:0000313" key="2">
    <source>
        <dbReference type="Proteomes" id="UP000719766"/>
    </source>
</evidence>